<comment type="caution">
    <text evidence="1">The sequence shown here is derived from an EMBL/GenBank/DDBJ whole genome shotgun (WGS) entry which is preliminary data.</text>
</comment>
<reference evidence="1" key="1">
    <citation type="submission" date="2019-05" db="EMBL/GenBank/DDBJ databases">
        <title>Another draft genome of Portunus trituberculatus and its Hox gene families provides insights of decapod evolution.</title>
        <authorList>
            <person name="Jeong J.-H."/>
            <person name="Song I."/>
            <person name="Kim S."/>
            <person name="Choi T."/>
            <person name="Kim D."/>
            <person name="Ryu S."/>
            <person name="Kim W."/>
        </authorList>
    </citation>
    <scope>NUCLEOTIDE SEQUENCE [LARGE SCALE GENOMIC DNA]</scope>
    <source>
        <tissue evidence="1">Muscle</tissue>
    </source>
</reference>
<evidence type="ECO:0000313" key="2">
    <source>
        <dbReference type="Proteomes" id="UP000324222"/>
    </source>
</evidence>
<protein>
    <submittedName>
        <fullName evidence="1">Uncharacterized protein</fullName>
    </submittedName>
</protein>
<name>A0A5B7EM11_PORTR</name>
<sequence length="81" mass="9363">MIDGSSLILASHPAAWLMLYRKSWEERHLAHNTWQLMTCLKQDHYSSNLVTFDFTSITQSTDAKPQRIYVKLNAKHGAQET</sequence>
<keyword evidence="2" id="KW-1185">Reference proteome</keyword>
<dbReference type="AlphaFoldDB" id="A0A5B7EM11"/>
<organism evidence="1 2">
    <name type="scientific">Portunus trituberculatus</name>
    <name type="common">Swimming crab</name>
    <name type="synonym">Neptunus trituberculatus</name>
    <dbReference type="NCBI Taxonomy" id="210409"/>
    <lineage>
        <taxon>Eukaryota</taxon>
        <taxon>Metazoa</taxon>
        <taxon>Ecdysozoa</taxon>
        <taxon>Arthropoda</taxon>
        <taxon>Crustacea</taxon>
        <taxon>Multicrustacea</taxon>
        <taxon>Malacostraca</taxon>
        <taxon>Eumalacostraca</taxon>
        <taxon>Eucarida</taxon>
        <taxon>Decapoda</taxon>
        <taxon>Pleocyemata</taxon>
        <taxon>Brachyura</taxon>
        <taxon>Eubrachyura</taxon>
        <taxon>Portunoidea</taxon>
        <taxon>Portunidae</taxon>
        <taxon>Portuninae</taxon>
        <taxon>Portunus</taxon>
    </lineage>
</organism>
<evidence type="ECO:0000313" key="1">
    <source>
        <dbReference type="EMBL" id="MPC34368.1"/>
    </source>
</evidence>
<dbReference type="EMBL" id="VSRR010003039">
    <property type="protein sequence ID" value="MPC34368.1"/>
    <property type="molecule type" value="Genomic_DNA"/>
</dbReference>
<proteinExistence type="predicted"/>
<gene>
    <name evidence="1" type="ORF">E2C01_027754</name>
</gene>
<accession>A0A5B7EM11</accession>
<dbReference type="Proteomes" id="UP000324222">
    <property type="component" value="Unassembled WGS sequence"/>
</dbReference>